<keyword evidence="1" id="KW-0472">Membrane</keyword>
<protein>
    <submittedName>
        <fullName evidence="2">Uncharacterized protein</fullName>
    </submittedName>
</protein>
<dbReference type="EMBL" id="QFGA01000001">
    <property type="protein sequence ID" value="TEB06759.1"/>
    <property type="molecule type" value="Genomic_DNA"/>
</dbReference>
<feature type="transmembrane region" description="Helical" evidence="1">
    <location>
        <begin position="47"/>
        <end position="71"/>
    </location>
</feature>
<evidence type="ECO:0000256" key="1">
    <source>
        <dbReference type="SAM" id="Phobius"/>
    </source>
</evidence>
<organism evidence="2 3">
    <name type="scientific">Pelotomaculum schinkii</name>
    <dbReference type="NCBI Taxonomy" id="78350"/>
    <lineage>
        <taxon>Bacteria</taxon>
        <taxon>Bacillati</taxon>
        <taxon>Bacillota</taxon>
        <taxon>Clostridia</taxon>
        <taxon>Eubacteriales</taxon>
        <taxon>Desulfotomaculaceae</taxon>
        <taxon>Pelotomaculum</taxon>
    </lineage>
</organism>
<keyword evidence="1" id="KW-0812">Transmembrane</keyword>
<proteinExistence type="predicted"/>
<keyword evidence="1" id="KW-1133">Transmembrane helix</keyword>
<feature type="transmembrane region" description="Helical" evidence="1">
    <location>
        <begin position="77"/>
        <end position="101"/>
    </location>
</feature>
<dbReference type="AlphaFoldDB" id="A0A4Y7RDB4"/>
<name>A0A4Y7RDB4_9FIRM</name>
<accession>A0A4Y7RDB4</accession>
<gene>
    <name evidence="2" type="ORF">Psch_00291</name>
</gene>
<keyword evidence="3" id="KW-1185">Reference proteome</keyword>
<evidence type="ECO:0000313" key="3">
    <source>
        <dbReference type="Proteomes" id="UP000298324"/>
    </source>
</evidence>
<feature type="transmembrane region" description="Helical" evidence="1">
    <location>
        <begin position="6"/>
        <end position="26"/>
    </location>
</feature>
<dbReference type="Proteomes" id="UP000298324">
    <property type="component" value="Unassembled WGS sequence"/>
</dbReference>
<dbReference type="RefSeq" id="WP_134217627.1">
    <property type="nucleotide sequence ID" value="NZ_QFGA01000001.1"/>
</dbReference>
<comment type="caution">
    <text evidence="2">The sequence shown here is derived from an EMBL/GenBank/DDBJ whole genome shotgun (WGS) entry which is preliminary data.</text>
</comment>
<reference evidence="2 3" key="1">
    <citation type="journal article" date="2018" name="Environ. Microbiol.">
        <title>Novel energy conservation strategies and behaviour of Pelotomaculum schinkii driving syntrophic propionate catabolism.</title>
        <authorList>
            <person name="Hidalgo-Ahumada C.A.P."/>
            <person name="Nobu M.K."/>
            <person name="Narihiro T."/>
            <person name="Tamaki H."/>
            <person name="Liu W.T."/>
            <person name="Kamagata Y."/>
            <person name="Stams A.J.M."/>
            <person name="Imachi H."/>
            <person name="Sousa D.Z."/>
        </authorList>
    </citation>
    <scope>NUCLEOTIDE SEQUENCE [LARGE SCALE GENOMIC DNA]</scope>
    <source>
        <strain evidence="2 3">HH</strain>
    </source>
</reference>
<evidence type="ECO:0000313" key="2">
    <source>
        <dbReference type="EMBL" id="TEB06759.1"/>
    </source>
</evidence>
<sequence length="111" mass="12398">MLSGIILIIVILFLVSISVRERILLYKYREKDWSSIGEAKSSPLSQALANLVGVAGGIYISLVVIATFMEVQLPERIYLGGLSMEPLAFVSILMAVAQPYMQRIINAWRRI</sequence>